<evidence type="ECO:0000259" key="2">
    <source>
        <dbReference type="Pfam" id="PF13796"/>
    </source>
</evidence>
<dbReference type="Pfam" id="PF13796">
    <property type="entry name" value="Sensor"/>
    <property type="match status" value="1"/>
</dbReference>
<sequence>MDMNQRIRNHLRNFYFLLLTFVTGLFYFCFYLVGITLGVSMAFTLVGLPILHYVLRSTGAFVQHERIQTEAYTDIYIGPGPSRTRMEGSLWDQVKAELSDTRNWKAIFVLMLRFVIGLVSVICAALFYVTPLTLLLAPILSVLNMLDYFSFLGMEIRTFGDSLYVMLAGVILIWFGPYLGNGLVRMIGSHTRRMVEGLAGK</sequence>
<proteinExistence type="predicted"/>
<keyword evidence="1" id="KW-0812">Transmembrane</keyword>
<feature type="transmembrane region" description="Helical" evidence="1">
    <location>
        <begin position="110"/>
        <end position="143"/>
    </location>
</feature>
<feature type="transmembrane region" description="Helical" evidence="1">
    <location>
        <begin position="163"/>
        <end position="184"/>
    </location>
</feature>
<name>A0ABX1Z2I0_9BACL</name>
<dbReference type="InterPro" id="IPR025828">
    <property type="entry name" value="Put_sensor_dom"/>
</dbReference>
<keyword evidence="1" id="KW-1133">Transmembrane helix</keyword>
<accession>A0ABX1Z2I0</accession>
<keyword evidence="4" id="KW-1185">Reference proteome</keyword>
<evidence type="ECO:0000256" key="1">
    <source>
        <dbReference type="SAM" id="Phobius"/>
    </source>
</evidence>
<gene>
    <name evidence="3" type="ORF">GC102_16580</name>
</gene>
<protein>
    <recommendedName>
        <fullName evidence="2">Putative sensor domain-containing protein</fullName>
    </recommendedName>
</protein>
<organism evidence="3 4">
    <name type="scientific">Paenibacillus germinis</name>
    <dbReference type="NCBI Taxonomy" id="2654979"/>
    <lineage>
        <taxon>Bacteria</taxon>
        <taxon>Bacillati</taxon>
        <taxon>Bacillota</taxon>
        <taxon>Bacilli</taxon>
        <taxon>Bacillales</taxon>
        <taxon>Paenibacillaceae</taxon>
        <taxon>Paenibacillus</taxon>
    </lineage>
</organism>
<evidence type="ECO:0000313" key="4">
    <source>
        <dbReference type="Proteomes" id="UP000658690"/>
    </source>
</evidence>
<feature type="transmembrane region" description="Helical" evidence="1">
    <location>
        <begin position="12"/>
        <end position="33"/>
    </location>
</feature>
<dbReference type="EMBL" id="WHOC01000081">
    <property type="protein sequence ID" value="NOU87387.1"/>
    <property type="molecule type" value="Genomic_DNA"/>
</dbReference>
<reference evidence="3 4" key="1">
    <citation type="submission" date="2019-10" db="EMBL/GenBank/DDBJ databases">
        <title>Description of Paenibacillus choica sp. nov.</title>
        <authorList>
            <person name="Carlier A."/>
            <person name="Qi S."/>
        </authorList>
    </citation>
    <scope>NUCLEOTIDE SEQUENCE [LARGE SCALE GENOMIC DNA]</scope>
    <source>
        <strain evidence="3 4">LMG 31460</strain>
    </source>
</reference>
<comment type="caution">
    <text evidence="3">The sequence shown here is derived from an EMBL/GenBank/DDBJ whole genome shotgun (WGS) entry which is preliminary data.</text>
</comment>
<evidence type="ECO:0000313" key="3">
    <source>
        <dbReference type="EMBL" id="NOU87387.1"/>
    </source>
</evidence>
<dbReference type="Proteomes" id="UP000658690">
    <property type="component" value="Unassembled WGS sequence"/>
</dbReference>
<keyword evidence="1" id="KW-0472">Membrane</keyword>
<feature type="transmembrane region" description="Helical" evidence="1">
    <location>
        <begin position="39"/>
        <end position="55"/>
    </location>
</feature>
<feature type="domain" description="Putative sensor" evidence="2">
    <location>
        <begin position="16"/>
        <end position="194"/>
    </location>
</feature>